<gene>
    <name evidence="2" type="ORF">FIC87_04000</name>
</gene>
<organism evidence="2 3">
    <name type="scientific">Eggerthella lenta</name>
    <name type="common">Eubacterium lentum</name>
    <dbReference type="NCBI Taxonomy" id="84112"/>
    <lineage>
        <taxon>Bacteria</taxon>
        <taxon>Bacillati</taxon>
        <taxon>Actinomycetota</taxon>
        <taxon>Coriobacteriia</taxon>
        <taxon>Eggerthellales</taxon>
        <taxon>Eggerthellaceae</taxon>
        <taxon>Eggerthella</taxon>
    </lineage>
</organism>
<dbReference type="Proteomes" id="UP000312594">
    <property type="component" value="Unassembled WGS sequence"/>
</dbReference>
<dbReference type="RefSeq" id="WP_139912223.1">
    <property type="nucleotide sequence ID" value="NZ_VEVP01000006.1"/>
</dbReference>
<dbReference type="SUPFAM" id="SSF53448">
    <property type="entry name" value="Nucleotide-diphospho-sugar transferases"/>
    <property type="match status" value="1"/>
</dbReference>
<keyword evidence="2" id="KW-0808">Transferase</keyword>
<dbReference type="Gene3D" id="3.90.550.10">
    <property type="entry name" value="Spore Coat Polysaccharide Biosynthesis Protein SpsA, Chain A"/>
    <property type="match status" value="1"/>
</dbReference>
<protein>
    <submittedName>
        <fullName evidence="2">Nucleotidyltransferase family protein</fullName>
    </submittedName>
</protein>
<dbReference type="Pfam" id="PF12804">
    <property type="entry name" value="NTP_transf_3"/>
    <property type="match status" value="1"/>
</dbReference>
<dbReference type="GO" id="GO:0016779">
    <property type="term" value="F:nucleotidyltransferase activity"/>
    <property type="evidence" value="ECO:0007669"/>
    <property type="project" value="UniProtKB-ARBA"/>
</dbReference>
<dbReference type="AlphaFoldDB" id="A0A5C5C559"/>
<dbReference type="InterPro" id="IPR025877">
    <property type="entry name" value="MobA-like_NTP_Trfase"/>
</dbReference>
<dbReference type="PANTHER" id="PTHR43777">
    <property type="entry name" value="MOLYBDENUM COFACTOR CYTIDYLYLTRANSFERASE"/>
    <property type="match status" value="1"/>
</dbReference>
<accession>A0A5C5C559</accession>
<evidence type="ECO:0000313" key="3">
    <source>
        <dbReference type="Proteomes" id="UP000312594"/>
    </source>
</evidence>
<reference evidence="2 3" key="1">
    <citation type="journal article" date="2005" name="Appl. Environ. Microbiol.">
        <title>Intestinal bacterial communities that produce active estrogen-like compounds enterodiol and enterolactone in humans.</title>
        <authorList>
            <person name="Clavel T."/>
            <person name="Henderson G."/>
            <person name="Alpert C.A."/>
            <person name="Philippe C."/>
            <person name="Rigottier-Gois L."/>
            <person name="Dore J."/>
            <person name="Blaut M."/>
        </authorList>
    </citation>
    <scope>NUCLEOTIDE SEQUENCE [LARGE SCALE GENOMIC DNA]</scope>
    <source>
        <strain evidence="2 3">SECO-MT75m2</strain>
    </source>
</reference>
<proteinExistence type="predicted"/>
<evidence type="ECO:0000313" key="2">
    <source>
        <dbReference type="EMBL" id="TNU93943.1"/>
    </source>
</evidence>
<dbReference type="InterPro" id="IPR029044">
    <property type="entry name" value="Nucleotide-diphossugar_trans"/>
</dbReference>
<evidence type="ECO:0000259" key="1">
    <source>
        <dbReference type="Pfam" id="PF12804"/>
    </source>
</evidence>
<feature type="domain" description="MobA-like NTP transferase" evidence="1">
    <location>
        <begin position="12"/>
        <end position="173"/>
    </location>
</feature>
<dbReference type="PANTHER" id="PTHR43777:SF1">
    <property type="entry name" value="MOLYBDENUM COFACTOR CYTIDYLYLTRANSFERASE"/>
    <property type="match status" value="1"/>
</dbReference>
<dbReference type="CDD" id="cd04182">
    <property type="entry name" value="GT_2_like_f"/>
    <property type="match status" value="1"/>
</dbReference>
<comment type="caution">
    <text evidence="2">The sequence shown here is derived from an EMBL/GenBank/DDBJ whole genome shotgun (WGS) entry which is preliminary data.</text>
</comment>
<sequence length="208" mass="22079">MNRIERVPNACAAVLAAGSSTRMGTCKLTRPFAGSTLLERALRAARGCAAAETVVVTGAYRDAVARSAQAHGAREAFNPSWERGQSTSVRTAARFAAAHGYDLLLVMVADQPYVEASHLDALLRAYAEGGACACVTRGAGRQGNPCLFDRACFPLLEELDGDEGARSMLRAHPELGVRAVPVADARVLDDVDTPDELARVEEAILRGR</sequence>
<dbReference type="EMBL" id="VEVP01000006">
    <property type="protein sequence ID" value="TNU93943.1"/>
    <property type="molecule type" value="Genomic_DNA"/>
</dbReference>
<name>A0A5C5C559_EGGLN</name>